<accession>A0AAW0FET5</accession>
<gene>
    <name evidence="1" type="ORF">QCA50_019479</name>
</gene>
<reference evidence="1 2" key="1">
    <citation type="submission" date="2022-09" db="EMBL/GenBank/DDBJ databases">
        <authorList>
            <person name="Palmer J.M."/>
        </authorList>
    </citation>
    <scope>NUCLEOTIDE SEQUENCE [LARGE SCALE GENOMIC DNA]</scope>
    <source>
        <strain evidence="1 2">DSM 7382</strain>
    </source>
</reference>
<evidence type="ECO:0000313" key="2">
    <source>
        <dbReference type="Proteomes" id="UP001385951"/>
    </source>
</evidence>
<dbReference type="Proteomes" id="UP001385951">
    <property type="component" value="Unassembled WGS sequence"/>
</dbReference>
<proteinExistence type="predicted"/>
<protein>
    <submittedName>
        <fullName evidence="1">Uncharacterized protein</fullName>
    </submittedName>
</protein>
<sequence>MEVVLEEVEDQEDLITEVAEDQVLLEDTILSGQTTQYHLKFKKLLLADRY</sequence>
<dbReference type="EMBL" id="JASBNA010000086">
    <property type="protein sequence ID" value="KAK7677570.1"/>
    <property type="molecule type" value="Genomic_DNA"/>
</dbReference>
<evidence type="ECO:0000313" key="1">
    <source>
        <dbReference type="EMBL" id="KAK7677570.1"/>
    </source>
</evidence>
<dbReference type="AlphaFoldDB" id="A0AAW0FET5"/>
<keyword evidence="2" id="KW-1185">Reference proteome</keyword>
<organism evidence="1 2">
    <name type="scientific">Cerrena zonata</name>
    <dbReference type="NCBI Taxonomy" id="2478898"/>
    <lineage>
        <taxon>Eukaryota</taxon>
        <taxon>Fungi</taxon>
        <taxon>Dikarya</taxon>
        <taxon>Basidiomycota</taxon>
        <taxon>Agaricomycotina</taxon>
        <taxon>Agaricomycetes</taxon>
        <taxon>Polyporales</taxon>
        <taxon>Cerrenaceae</taxon>
        <taxon>Cerrena</taxon>
    </lineage>
</organism>
<name>A0AAW0FET5_9APHY</name>
<comment type="caution">
    <text evidence="1">The sequence shown here is derived from an EMBL/GenBank/DDBJ whole genome shotgun (WGS) entry which is preliminary data.</text>
</comment>